<proteinExistence type="predicted"/>
<keyword evidence="3" id="KW-0645">Protease</keyword>
<dbReference type="Pfam" id="PF02099">
    <property type="entry name" value="Josephin"/>
    <property type="match status" value="1"/>
</dbReference>
<feature type="compositionally biased region" description="Basic and acidic residues" evidence="6">
    <location>
        <begin position="287"/>
        <end position="306"/>
    </location>
</feature>
<keyword evidence="5" id="KW-0378">Hydrolase</keyword>
<keyword evidence="4" id="KW-0833">Ubl conjugation pathway</keyword>
<dbReference type="OrthoDB" id="6156876at2759"/>
<dbReference type="InterPro" id="IPR006155">
    <property type="entry name" value="Josephin"/>
</dbReference>
<comment type="catalytic activity">
    <reaction evidence="1">
        <text>Thiol-dependent hydrolysis of ester, thioester, amide, peptide and isopeptide bonds formed by the C-terminal Gly of ubiquitin (a 76-residue protein attached to proteins as an intracellular targeting signal).</text>
        <dbReference type="EC" id="3.4.19.12"/>
    </reaction>
</comment>
<evidence type="ECO:0000256" key="6">
    <source>
        <dbReference type="SAM" id="MobiDB-lite"/>
    </source>
</evidence>
<dbReference type="GO" id="GO:0006508">
    <property type="term" value="P:proteolysis"/>
    <property type="evidence" value="ECO:0007669"/>
    <property type="project" value="UniProtKB-KW"/>
</dbReference>
<evidence type="ECO:0000256" key="5">
    <source>
        <dbReference type="ARBA" id="ARBA00022801"/>
    </source>
</evidence>
<dbReference type="GO" id="GO:0016579">
    <property type="term" value="P:protein deubiquitination"/>
    <property type="evidence" value="ECO:0007669"/>
    <property type="project" value="InterPro"/>
</dbReference>
<evidence type="ECO:0000256" key="3">
    <source>
        <dbReference type="ARBA" id="ARBA00022670"/>
    </source>
</evidence>
<gene>
    <name evidence="8" type="ORF">MEDL_51147</name>
</gene>
<evidence type="ECO:0000259" key="7">
    <source>
        <dbReference type="Pfam" id="PF02099"/>
    </source>
</evidence>
<dbReference type="EMBL" id="CAJPWZ010002489">
    <property type="protein sequence ID" value="CAG2238753.1"/>
    <property type="molecule type" value="Genomic_DNA"/>
</dbReference>
<dbReference type="Proteomes" id="UP000683360">
    <property type="component" value="Unassembled WGS sequence"/>
</dbReference>
<feature type="compositionally biased region" description="Acidic residues" evidence="6">
    <location>
        <begin position="366"/>
        <end position="378"/>
    </location>
</feature>
<feature type="compositionally biased region" description="Basic and acidic residues" evidence="6">
    <location>
        <begin position="342"/>
        <end position="359"/>
    </location>
</feature>
<evidence type="ECO:0000256" key="2">
    <source>
        <dbReference type="ARBA" id="ARBA00012759"/>
    </source>
</evidence>
<feature type="domain" description="Josephin" evidence="7">
    <location>
        <begin position="124"/>
        <end position="225"/>
    </location>
</feature>
<reference evidence="8" key="1">
    <citation type="submission" date="2021-03" db="EMBL/GenBank/DDBJ databases">
        <authorList>
            <person name="Bekaert M."/>
        </authorList>
    </citation>
    <scope>NUCLEOTIDE SEQUENCE</scope>
</reference>
<feature type="compositionally biased region" description="Basic and acidic residues" evidence="6">
    <location>
        <begin position="254"/>
        <end position="279"/>
    </location>
</feature>
<name>A0A8S3TXK4_MYTED</name>
<dbReference type="GO" id="GO:0004843">
    <property type="term" value="F:cysteine-type deubiquitinase activity"/>
    <property type="evidence" value="ECO:0007669"/>
    <property type="project" value="UniProtKB-EC"/>
</dbReference>
<evidence type="ECO:0000256" key="1">
    <source>
        <dbReference type="ARBA" id="ARBA00000707"/>
    </source>
</evidence>
<dbReference type="EC" id="3.4.19.12" evidence="2"/>
<comment type="caution">
    <text evidence="8">The sequence shown here is derived from an EMBL/GenBank/DDBJ whole genome shotgun (WGS) entry which is preliminary data.</text>
</comment>
<feature type="region of interest" description="Disordered" evidence="6">
    <location>
        <begin position="254"/>
        <end position="378"/>
    </location>
</feature>
<accession>A0A8S3TXK4</accession>
<evidence type="ECO:0000313" key="9">
    <source>
        <dbReference type="Proteomes" id="UP000683360"/>
    </source>
</evidence>
<dbReference type="AlphaFoldDB" id="A0A8S3TXK4"/>
<sequence length="551" mass="63275">MQDRIEIPQIKLIYDIASAIISSESAMSAEESVAFLYNLRYANSVLYRQANYQRQIEIKTHMSPFGLFQSQGTSNYCGLCAINNIMGPAENGSFPVSVHEMDNTADLMWINMIDNPALGILERAEPLRDREGFYSYEVISALLEARGISLARISADAIEDLPPTEVHLLLLHQAKAEECDLLVRLKSSTHWLAIRVMRDRIFIMDSRQIQPSPLSIEDAAHFIKGHSRHPGAVDIVVKSKTTVTDQDMSEVKCEDNKRIPACPRDDRSEEGERYYELRKKPTQSMEDILRNTDKKDDLQSDKESSMKDMSTSSELEHDAVSDMSTSSELEHDVVSDMSMSSELERCWSSDVEQLQKDSPDNQEIGGSEEEEEEEEDDIDDDFSLEFADFEVSKLLMQALITVIIIVIKVNSSEADSFINDEADHERHHQFICNPETIYNKERKRVAFGFGVVSNKIISALLKYLTEELVYNHQVPFRFGGRRIRKLKNIELNNIFLKYKFFADNYVTFVLHKEAIIYFLQKTTLCPYEMGNEQCMEKEIDVNNEVQKKYRK</sequence>
<keyword evidence="9" id="KW-1185">Reference proteome</keyword>
<protein>
    <recommendedName>
        <fullName evidence="2">ubiquitinyl hydrolase 1</fullName>
        <ecNumber evidence="2">3.4.19.12</ecNumber>
    </recommendedName>
</protein>
<evidence type="ECO:0000313" key="8">
    <source>
        <dbReference type="EMBL" id="CAG2238753.1"/>
    </source>
</evidence>
<organism evidence="8 9">
    <name type="scientific">Mytilus edulis</name>
    <name type="common">Blue mussel</name>
    <dbReference type="NCBI Taxonomy" id="6550"/>
    <lineage>
        <taxon>Eukaryota</taxon>
        <taxon>Metazoa</taxon>
        <taxon>Spiralia</taxon>
        <taxon>Lophotrochozoa</taxon>
        <taxon>Mollusca</taxon>
        <taxon>Bivalvia</taxon>
        <taxon>Autobranchia</taxon>
        <taxon>Pteriomorphia</taxon>
        <taxon>Mytilida</taxon>
        <taxon>Mytiloidea</taxon>
        <taxon>Mytilidae</taxon>
        <taxon>Mytilinae</taxon>
        <taxon>Mytilus</taxon>
    </lineage>
</organism>
<dbReference type="Gene3D" id="3.90.70.40">
    <property type="match status" value="1"/>
</dbReference>
<evidence type="ECO:0000256" key="4">
    <source>
        <dbReference type="ARBA" id="ARBA00022786"/>
    </source>
</evidence>